<dbReference type="EMBL" id="JWIN03000023">
    <property type="protein sequence ID" value="KAB1258832.1"/>
    <property type="molecule type" value="Genomic_DNA"/>
</dbReference>
<comment type="caution">
    <text evidence="2">The sequence shown here is derived from an EMBL/GenBank/DDBJ whole genome shotgun (WGS) entry which is preliminary data.</text>
</comment>
<evidence type="ECO:0000313" key="2">
    <source>
        <dbReference type="EMBL" id="KAB1258832.1"/>
    </source>
</evidence>
<gene>
    <name evidence="2" type="ORF">Cadr_000023118</name>
</gene>
<protein>
    <submittedName>
        <fullName evidence="2">Uncharacterized protein</fullName>
    </submittedName>
</protein>
<reference evidence="2 3" key="1">
    <citation type="journal article" date="2019" name="Mol. Ecol. Resour.">
        <title>Improving Illumina assemblies with Hi-C and long reads: an example with the North African dromedary.</title>
        <authorList>
            <person name="Elbers J.P."/>
            <person name="Rogers M.F."/>
            <person name="Perelman P.L."/>
            <person name="Proskuryakova A.A."/>
            <person name="Serdyukova N.A."/>
            <person name="Johnson W.E."/>
            <person name="Horin P."/>
            <person name="Corander J."/>
            <person name="Murphy D."/>
            <person name="Burger P.A."/>
        </authorList>
    </citation>
    <scope>NUCLEOTIDE SEQUENCE [LARGE SCALE GENOMIC DNA]</scope>
    <source>
        <strain evidence="2">Drom800</strain>
        <tissue evidence="2">Blood</tissue>
    </source>
</reference>
<evidence type="ECO:0000313" key="3">
    <source>
        <dbReference type="Proteomes" id="UP000299084"/>
    </source>
</evidence>
<sequence>MWTFSPGETFLLQGLSDAASLALSAPLSRGPRRRHWLRERRKGRLAASFVWASAPSTRQKLYQVGATLGIHTQQHPHLSSSRRVHPCVSFTSLGRITELSPFHSAPGPTFVSFISPPSAGRTPGIGAAPEIFLALFPSTQRAGLGERHFWAEAVNFQCEAFCPPPARHSVPLGDDETETLLLTRGRRVIPKSTSDSSRCFWAPHRAAGTIFQAHCSVPPAGRDRTKNKLPGAANSAELSPCPQALSVYSPKSSLPATSTIPLGKHPQHRFSLTEQKAHSARGSPLQTLKRGGAKGPSGKCGHCTSTSRLTLLMDSIAPPLQG</sequence>
<name>A0A5N4CIY1_CAMDR</name>
<accession>A0A5N4CIY1</accession>
<organism evidence="2 3">
    <name type="scientific">Camelus dromedarius</name>
    <name type="common">Dromedary</name>
    <name type="synonym">Arabian camel</name>
    <dbReference type="NCBI Taxonomy" id="9838"/>
    <lineage>
        <taxon>Eukaryota</taxon>
        <taxon>Metazoa</taxon>
        <taxon>Chordata</taxon>
        <taxon>Craniata</taxon>
        <taxon>Vertebrata</taxon>
        <taxon>Euteleostomi</taxon>
        <taxon>Mammalia</taxon>
        <taxon>Eutheria</taxon>
        <taxon>Laurasiatheria</taxon>
        <taxon>Artiodactyla</taxon>
        <taxon>Tylopoda</taxon>
        <taxon>Camelidae</taxon>
        <taxon>Camelus</taxon>
    </lineage>
</organism>
<evidence type="ECO:0000256" key="1">
    <source>
        <dbReference type="SAM" id="MobiDB-lite"/>
    </source>
</evidence>
<dbReference type="AlphaFoldDB" id="A0A5N4CIY1"/>
<dbReference type="Proteomes" id="UP000299084">
    <property type="component" value="Unassembled WGS sequence"/>
</dbReference>
<keyword evidence="3" id="KW-1185">Reference proteome</keyword>
<feature type="region of interest" description="Disordered" evidence="1">
    <location>
        <begin position="273"/>
        <end position="301"/>
    </location>
</feature>
<proteinExistence type="predicted"/>